<accession>F5R9L3</accession>
<gene>
    <name evidence="1" type="ORF">METUNv1_00934</name>
</gene>
<sequence length="326" mass="37538">MSTGDTAMEQNAVARFWLKVDKTVRHHAKKTLTDLRGAWWDRTRLRAERPVFVVSGSRSGTQMLYKTLTESSAIGSLNREIYAVWDRLHHPAHKDWDSHVLDASDARDSDRDLITRYFYAHTGRTRFVDKNNQHGLAVPYLHALFPDATFVYIKRNPGDTLNSMIEGWHRPERFGTWARDLPAQVAVDGGRLTRWCHYLPRGWRDYLNAPVEEVCAFQYEAIHRDILNAKAAIPSGQWIEVFYEDIVRNPTDGLFDIFDRLDLPFDEGIRAHAASLLDKPYDPLFEIRLEKWRQHAHAGKIERVLPSLQRIAADMGYATDTRGAAA</sequence>
<dbReference type="Pfam" id="PF13469">
    <property type="entry name" value="Sulfotransfer_3"/>
    <property type="match status" value="1"/>
</dbReference>
<dbReference type="eggNOG" id="COG4424">
    <property type="taxonomic scope" value="Bacteria"/>
</dbReference>
<proteinExistence type="predicted"/>
<dbReference type="PANTHER" id="PTHR36451">
    <property type="entry name" value="PAPS-DEPENDENT SULFOTRANSFERASE STF3"/>
    <property type="match status" value="1"/>
</dbReference>
<dbReference type="InterPro" id="IPR052736">
    <property type="entry name" value="Stf3_sulfotransferase"/>
</dbReference>
<evidence type="ECO:0000313" key="1">
    <source>
        <dbReference type="EMBL" id="EGK72695.1"/>
    </source>
</evidence>
<dbReference type="PANTHER" id="PTHR36451:SF1">
    <property type="entry name" value="OMEGA-HYDROXY-BETA-DIHYDROMENAQUINONE-9 SULFOTRANSFERASE STF3"/>
    <property type="match status" value="1"/>
</dbReference>
<organism evidence="1 2">
    <name type="scientific">Methyloversatilis universalis (strain ATCC BAA-1314 / DSM 25237 / JCM 13912 / CCUG 52030 / FAM5)</name>
    <dbReference type="NCBI Taxonomy" id="1000565"/>
    <lineage>
        <taxon>Bacteria</taxon>
        <taxon>Pseudomonadati</taxon>
        <taxon>Pseudomonadota</taxon>
        <taxon>Betaproteobacteria</taxon>
        <taxon>Nitrosomonadales</taxon>
        <taxon>Sterolibacteriaceae</taxon>
        <taxon>Methyloversatilis</taxon>
    </lineage>
</organism>
<dbReference type="InterPro" id="IPR027417">
    <property type="entry name" value="P-loop_NTPase"/>
</dbReference>
<reference evidence="1 2" key="1">
    <citation type="journal article" date="2011" name="J. Bacteriol.">
        <title>Genome sequence of Methyloversatilis universalis FAM5T, a methylotrophic representative of the order Rhodocyclales.</title>
        <authorList>
            <person name="Kittichotirat W."/>
            <person name="Good N.M."/>
            <person name="Hall R."/>
            <person name="Bringel F."/>
            <person name="Lajus A."/>
            <person name="Medigue C."/>
            <person name="Smalley N.E."/>
            <person name="Beck D."/>
            <person name="Bumgarner R."/>
            <person name="Vuilleumier S."/>
            <person name="Kalyuzhnaya M.G."/>
        </authorList>
    </citation>
    <scope>NUCLEOTIDE SEQUENCE [LARGE SCALE GENOMIC DNA]</scope>
    <source>
        <strain evidence="2">ATCC BAA-1314 / JCM 13912 / FAM5</strain>
    </source>
</reference>
<dbReference type="Proteomes" id="UP000005019">
    <property type="component" value="Unassembled WGS sequence"/>
</dbReference>
<evidence type="ECO:0000313" key="2">
    <source>
        <dbReference type="Proteomes" id="UP000005019"/>
    </source>
</evidence>
<dbReference type="STRING" id="1000565.METUNv1_00934"/>
<dbReference type="Gene3D" id="3.40.50.300">
    <property type="entry name" value="P-loop containing nucleotide triphosphate hydrolases"/>
    <property type="match status" value="1"/>
</dbReference>
<name>F5R9L3_METUF</name>
<dbReference type="EMBL" id="AFHG01000031">
    <property type="protein sequence ID" value="EGK72695.1"/>
    <property type="molecule type" value="Genomic_DNA"/>
</dbReference>
<dbReference type="AlphaFoldDB" id="F5R9L3"/>
<comment type="caution">
    <text evidence="1">The sequence shown here is derived from an EMBL/GenBank/DDBJ whole genome shotgun (WGS) entry which is preliminary data.</text>
</comment>
<keyword evidence="2" id="KW-1185">Reference proteome</keyword>
<protein>
    <recommendedName>
        <fullName evidence="3">Sulfotransferase</fullName>
    </recommendedName>
</protein>
<dbReference type="SUPFAM" id="SSF52540">
    <property type="entry name" value="P-loop containing nucleoside triphosphate hydrolases"/>
    <property type="match status" value="1"/>
</dbReference>
<evidence type="ECO:0008006" key="3">
    <source>
        <dbReference type="Google" id="ProtNLM"/>
    </source>
</evidence>